<dbReference type="Proteomes" id="UP000604737">
    <property type="component" value="Unassembled WGS sequence"/>
</dbReference>
<organism evidence="3 4">
    <name type="scientific">Jeongeupia chitinilytica</name>
    <dbReference type="NCBI Taxonomy" id="1041641"/>
    <lineage>
        <taxon>Bacteria</taxon>
        <taxon>Pseudomonadati</taxon>
        <taxon>Pseudomonadota</taxon>
        <taxon>Betaproteobacteria</taxon>
        <taxon>Neisseriales</taxon>
        <taxon>Chitinibacteraceae</taxon>
        <taxon>Jeongeupia</taxon>
    </lineage>
</organism>
<evidence type="ECO:0008006" key="5">
    <source>
        <dbReference type="Google" id="ProtNLM"/>
    </source>
</evidence>
<evidence type="ECO:0000313" key="3">
    <source>
        <dbReference type="EMBL" id="GHD70004.1"/>
    </source>
</evidence>
<feature type="signal peptide" evidence="2">
    <location>
        <begin position="1"/>
        <end position="24"/>
    </location>
</feature>
<proteinExistence type="predicted"/>
<feature type="region of interest" description="Disordered" evidence="1">
    <location>
        <begin position="683"/>
        <end position="771"/>
    </location>
</feature>
<sequence>MHRKTITHSLLALLWLGAPVAGWTATAPAPDAAATAKLSAGAEAAGWPRLVDGQQGEKIYVYQPQLDALNGNTLTGRSAVRVSGKQGDTFGVIWFSARADIAKDQRTVTLSQYKITRANFPTAGKDEDSYLASLRTSLPKNGWTVSYDALQADLQINHAEAAHAGQAVKNDPPAIIYSNRPALLVMIDGEPALREAGGKLMRVINTSALIVLDQGSGNYYLWAVERWYQASSATGPWQVATNPPTAELDPLRESLLKANQIDPMSGKSANGESAFDPNVVPAIHVATRPTELLQSKGEPQYAPIPGTQLLYMSNSSNDVFVQIGSQQLYVLISGRWFTAARIDGPWQYVPGDRLPADFARIPADHPMAGVLVSVPGTPQASEARIANSVPQTAQVKRSVKPEPVSYDGGAPQWKPIDDTPLQYAYNTAMPIIRVDAHSYYLVQNGVWFVATSASGPWSVAASVPAVIYSIPVSSPVHYVTYVRVYSATPSVVYVGYTPGYYGTVVSSDGVVVYGTGYVYPTYVGTVWYPAPYTYGFGAGFAWGTATGFAFGFAMGAWMSPWYWGGGYWGGGCCWGGNTYNINVTNNYNRWGHNSVITGPNNTYRTGQIGQTHFANKQGSGDLYAGRDGQVYKRDSSGQWQKYQGGGNWSNVDKQQAADNVKSRAQNYANSPQGQARIQNAKDFANSPQGQQAAQRARDWKQSPQGQQAAQDFRENHQSLDSQFQARNAGAERAGNFQRGGGNWGGGGGSLGQSRFGGGGFGGFHGGGFRRR</sequence>
<gene>
    <name evidence="3" type="ORF">GCM10007350_37450</name>
</gene>
<evidence type="ECO:0000256" key="2">
    <source>
        <dbReference type="SAM" id="SignalP"/>
    </source>
</evidence>
<protein>
    <recommendedName>
        <fullName evidence="5">Carbohydrate-binding family V/XII</fullName>
    </recommendedName>
</protein>
<comment type="caution">
    <text evidence="3">The sequence shown here is derived from an EMBL/GenBank/DDBJ whole genome shotgun (WGS) entry which is preliminary data.</text>
</comment>
<dbReference type="RefSeq" id="WP_189462486.1">
    <property type="nucleotide sequence ID" value="NZ_BMYO01000016.1"/>
</dbReference>
<name>A0ABQ3H4G2_9NEIS</name>
<accession>A0ABQ3H4G2</accession>
<dbReference type="EMBL" id="BMYO01000016">
    <property type="protein sequence ID" value="GHD70004.1"/>
    <property type="molecule type" value="Genomic_DNA"/>
</dbReference>
<reference evidence="4" key="1">
    <citation type="journal article" date="2019" name="Int. J. Syst. Evol. Microbiol.">
        <title>The Global Catalogue of Microorganisms (GCM) 10K type strain sequencing project: providing services to taxonomists for standard genome sequencing and annotation.</title>
        <authorList>
            <consortium name="The Broad Institute Genomics Platform"/>
            <consortium name="The Broad Institute Genome Sequencing Center for Infectious Disease"/>
            <person name="Wu L."/>
            <person name="Ma J."/>
        </authorList>
    </citation>
    <scope>NUCLEOTIDE SEQUENCE [LARGE SCALE GENOMIC DNA]</scope>
    <source>
        <strain evidence="4">KCTC 23701</strain>
    </source>
</reference>
<evidence type="ECO:0000313" key="4">
    <source>
        <dbReference type="Proteomes" id="UP000604737"/>
    </source>
</evidence>
<keyword evidence="4" id="KW-1185">Reference proteome</keyword>
<feature type="compositionally biased region" description="Gly residues" evidence="1">
    <location>
        <begin position="737"/>
        <end position="771"/>
    </location>
</feature>
<feature type="chain" id="PRO_5046377510" description="Carbohydrate-binding family V/XII" evidence="2">
    <location>
        <begin position="25"/>
        <end position="771"/>
    </location>
</feature>
<keyword evidence="2" id="KW-0732">Signal</keyword>
<evidence type="ECO:0000256" key="1">
    <source>
        <dbReference type="SAM" id="MobiDB-lite"/>
    </source>
</evidence>